<feature type="domain" description="Cytosol aminopeptidase" evidence="6">
    <location>
        <begin position="302"/>
        <end position="309"/>
    </location>
</feature>
<evidence type="ECO:0000259" key="6">
    <source>
        <dbReference type="PROSITE" id="PS00631"/>
    </source>
</evidence>
<accession>A0ABV3Z2G9</accession>
<gene>
    <name evidence="7" type="ORF">ABFZ84_05450</name>
</gene>
<evidence type="ECO:0000256" key="5">
    <source>
        <dbReference type="ARBA" id="ARBA00023211"/>
    </source>
</evidence>
<dbReference type="EMBL" id="JBEHZE010000001">
    <property type="protein sequence ID" value="MEX6632989.1"/>
    <property type="molecule type" value="Genomic_DNA"/>
</dbReference>
<dbReference type="PRINTS" id="PR00481">
    <property type="entry name" value="LAMNOPPTDASE"/>
</dbReference>
<keyword evidence="8" id="KW-1185">Reference proteome</keyword>
<dbReference type="InterPro" id="IPR000819">
    <property type="entry name" value="Peptidase_M17_C"/>
</dbReference>
<reference evidence="7 8" key="1">
    <citation type="submission" date="2024-05" db="EMBL/GenBank/DDBJ databases">
        <title>Three bacterial strains, DH-69, EH-24, and ECK-19 isolated from coastal sediments.</title>
        <authorList>
            <person name="Ye Y.-Q."/>
            <person name="Du Z.-J."/>
        </authorList>
    </citation>
    <scope>NUCLEOTIDE SEQUENCE [LARGE SCALE GENOMIC DNA]</scope>
    <source>
        <strain evidence="7 8">ECK-19</strain>
    </source>
</reference>
<comment type="caution">
    <text evidence="7">The sequence shown here is derived from an EMBL/GenBank/DDBJ whole genome shotgun (WGS) entry which is preliminary data.</text>
</comment>
<evidence type="ECO:0000256" key="4">
    <source>
        <dbReference type="ARBA" id="ARBA00022801"/>
    </source>
</evidence>
<dbReference type="InterPro" id="IPR043472">
    <property type="entry name" value="Macro_dom-like"/>
</dbReference>
<evidence type="ECO:0000313" key="7">
    <source>
        <dbReference type="EMBL" id="MEX6632989.1"/>
    </source>
</evidence>
<dbReference type="Gene3D" id="3.40.630.10">
    <property type="entry name" value="Zn peptidases"/>
    <property type="match status" value="1"/>
</dbReference>
<evidence type="ECO:0000313" key="8">
    <source>
        <dbReference type="Proteomes" id="UP001560685"/>
    </source>
</evidence>
<keyword evidence="3" id="KW-0645">Protease</keyword>
<protein>
    <submittedName>
        <fullName evidence="7">Leucyl aminopeptidase family protein</fullName>
    </submittedName>
</protein>
<dbReference type="GO" id="GO:0004177">
    <property type="term" value="F:aminopeptidase activity"/>
    <property type="evidence" value="ECO:0007669"/>
    <property type="project" value="UniProtKB-KW"/>
</dbReference>
<sequence>MRQELLSDYERDAANAALPIYTVKENEIDSCDAPEELISLAQFNGFNGEAGGVYADGKAVLLGVGDGSDPFISAAAAEKLPKGTYVFATSAGADEANLIALGWLLGTYRFDRYKQQKPASACLVAPENADIGGVRRAAGAITMVRDLVNTPASDMGPSAMEHTARNLAANEGAQIEVITGEELLAQNFPMVHAVGRASVDAPRLIDLRWGDENAPRLTLVGKGVTFDSGGLNIKGGAGMSLMKKDMGGSAHVLALAGMIMAAKLNVRLRVLVPAVENAIAGNAFRPSDVLQSRKGLTVEIGNTDAEGRLILADALAYGAEEQPDLMISMATLTGAARVAVGPELAPFYCDDDALVSALEEAAVKNADPVWRMPLWRNYEAMLSSSIADVNHISGGGFAGSITAALFLKKFAVDADRWMHFDIYAWRPKAAPGRPTGGEAQAIRALFDVLSKRYPAA</sequence>
<evidence type="ECO:0000256" key="1">
    <source>
        <dbReference type="ARBA" id="ARBA00009528"/>
    </source>
</evidence>
<dbReference type="Proteomes" id="UP001560685">
    <property type="component" value="Unassembled WGS sequence"/>
</dbReference>
<name>A0ABV3Z2G9_9PROT</name>
<dbReference type="Pfam" id="PF21337">
    <property type="entry name" value="Peptidase_M17_N_1"/>
    <property type="match status" value="1"/>
</dbReference>
<dbReference type="PANTHER" id="PTHR11963">
    <property type="entry name" value="LEUCINE AMINOPEPTIDASE-RELATED"/>
    <property type="match status" value="1"/>
</dbReference>
<evidence type="ECO:0000256" key="2">
    <source>
        <dbReference type="ARBA" id="ARBA00022438"/>
    </source>
</evidence>
<dbReference type="Pfam" id="PF00883">
    <property type="entry name" value="Peptidase_M17"/>
    <property type="match status" value="1"/>
</dbReference>
<organism evidence="7 8">
    <name type="scientific">Hyphococcus lacteus</name>
    <dbReference type="NCBI Taxonomy" id="3143536"/>
    <lineage>
        <taxon>Bacteria</taxon>
        <taxon>Pseudomonadati</taxon>
        <taxon>Pseudomonadota</taxon>
        <taxon>Alphaproteobacteria</taxon>
        <taxon>Parvularculales</taxon>
        <taxon>Parvularculaceae</taxon>
        <taxon>Hyphococcus</taxon>
    </lineage>
</organism>
<dbReference type="PANTHER" id="PTHR11963:SF20">
    <property type="entry name" value="PEPTIDASE B"/>
    <property type="match status" value="1"/>
</dbReference>
<dbReference type="SUPFAM" id="SSF52949">
    <property type="entry name" value="Macro domain-like"/>
    <property type="match status" value="1"/>
</dbReference>
<evidence type="ECO:0000256" key="3">
    <source>
        <dbReference type="ARBA" id="ARBA00022670"/>
    </source>
</evidence>
<keyword evidence="2 7" id="KW-0031">Aminopeptidase</keyword>
<proteinExistence type="inferred from homology"/>
<dbReference type="PROSITE" id="PS00631">
    <property type="entry name" value="CYTOSOL_AP"/>
    <property type="match status" value="1"/>
</dbReference>
<dbReference type="InterPro" id="IPR011356">
    <property type="entry name" value="Leucine_aapep/pepB"/>
</dbReference>
<dbReference type="CDD" id="cd00433">
    <property type="entry name" value="Peptidase_M17"/>
    <property type="match status" value="1"/>
</dbReference>
<keyword evidence="4" id="KW-0378">Hydrolase</keyword>
<dbReference type="SUPFAM" id="SSF53187">
    <property type="entry name" value="Zn-dependent exopeptidases"/>
    <property type="match status" value="1"/>
</dbReference>
<comment type="similarity">
    <text evidence="1">Belongs to the peptidase M17 family.</text>
</comment>
<dbReference type="Gene3D" id="3.40.220.10">
    <property type="entry name" value="Leucine Aminopeptidase, subunit E, domain 1"/>
    <property type="match status" value="1"/>
</dbReference>
<dbReference type="RefSeq" id="WP_369312926.1">
    <property type="nucleotide sequence ID" value="NZ_JBEHZE010000001.1"/>
</dbReference>
<keyword evidence="5" id="KW-0464">Manganese</keyword>
<dbReference type="InterPro" id="IPR048816">
    <property type="entry name" value="Peptidase_M17_N_1"/>
</dbReference>